<dbReference type="Gene3D" id="3.30.70.270">
    <property type="match status" value="2"/>
</dbReference>
<dbReference type="SUPFAM" id="SSF56672">
    <property type="entry name" value="DNA/RNA polymerases"/>
    <property type="match status" value="1"/>
</dbReference>
<evidence type="ECO:0000313" key="2">
    <source>
        <dbReference type="Proteomes" id="UP000765509"/>
    </source>
</evidence>
<evidence type="ECO:0000313" key="1">
    <source>
        <dbReference type="EMBL" id="MBW0497049.1"/>
    </source>
</evidence>
<dbReference type="AlphaFoldDB" id="A0A9Q3HBV2"/>
<comment type="caution">
    <text evidence="1">The sequence shown here is derived from an EMBL/GenBank/DDBJ whole genome shotgun (WGS) entry which is preliminary data.</text>
</comment>
<gene>
    <name evidence="1" type="ORF">O181_036764</name>
</gene>
<keyword evidence="2" id="KW-1185">Reference proteome</keyword>
<protein>
    <recommendedName>
        <fullName evidence="3">Reverse transcriptase domain-containing protein</fullName>
    </recommendedName>
</protein>
<dbReference type="OrthoDB" id="3364103at2759"/>
<sequence length="144" mass="16598">MVVYIDEMVIYSETWEDHVHYIYRVLSKFTPINLKFSLKKGNSGQQGLLALGNQVSGFSLAIDQKKVAALLEKPVPTNIIEIQSFLGFSSYYRKHIKHFGQITSSLYNLCTKDVIFEITKKRRDAYERVKHELTNAPVLILPDF</sequence>
<dbReference type="FunFam" id="3.30.70.270:FF:000020">
    <property type="entry name" value="Transposon Tf2-6 polyprotein-like Protein"/>
    <property type="match status" value="1"/>
</dbReference>
<dbReference type="InterPro" id="IPR051320">
    <property type="entry name" value="Viral_Replic_Matur_Polypro"/>
</dbReference>
<proteinExistence type="predicted"/>
<dbReference type="InterPro" id="IPR043128">
    <property type="entry name" value="Rev_trsase/Diguanyl_cyclase"/>
</dbReference>
<dbReference type="EMBL" id="AVOT02013971">
    <property type="protein sequence ID" value="MBW0497049.1"/>
    <property type="molecule type" value="Genomic_DNA"/>
</dbReference>
<dbReference type="PANTHER" id="PTHR33064:SF37">
    <property type="entry name" value="RIBONUCLEASE H"/>
    <property type="match status" value="1"/>
</dbReference>
<evidence type="ECO:0008006" key="3">
    <source>
        <dbReference type="Google" id="ProtNLM"/>
    </source>
</evidence>
<accession>A0A9Q3HBV2</accession>
<name>A0A9Q3HBV2_9BASI</name>
<reference evidence="1" key="1">
    <citation type="submission" date="2021-03" db="EMBL/GenBank/DDBJ databases">
        <title>Draft genome sequence of rust myrtle Austropuccinia psidii MF-1, a brazilian biotype.</title>
        <authorList>
            <person name="Quecine M.C."/>
            <person name="Pachon D.M.R."/>
            <person name="Bonatelli M.L."/>
            <person name="Correr F.H."/>
            <person name="Franceschini L.M."/>
            <person name="Leite T.F."/>
            <person name="Margarido G.R.A."/>
            <person name="Almeida C.A."/>
            <person name="Ferrarezi J.A."/>
            <person name="Labate C.A."/>
        </authorList>
    </citation>
    <scope>NUCLEOTIDE SEQUENCE</scope>
    <source>
        <strain evidence="1">MF-1</strain>
    </source>
</reference>
<organism evidence="1 2">
    <name type="scientific">Austropuccinia psidii MF-1</name>
    <dbReference type="NCBI Taxonomy" id="1389203"/>
    <lineage>
        <taxon>Eukaryota</taxon>
        <taxon>Fungi</taxon>
        <taxon>Dikarya</taxon>
        <taxon>Basidiomycota</taxon>
        <taxon>Pucciniomycotina</taxon>
        <taxon>Pucciniomycetes</taxon>
        <taxon>Pucciniales</taxon>
        <taxon>Sphaerophragmiaceae</taxon>
        <taxon>Austropuccinia</taxon>
    </lineage>
</organism>
<dbReference type="Proteomes" id="UP000765509">
    <property type="component" value="Unassembled WGS sequence"/>
</dbReference>
<dbReference type="PANTHER" id="PTHR33064">
    <property type="entry name" value="POL PROTEIN"/>
    <property type="match status" value="1"/>
</dbReference>
<dbReference type="InterPro" id="IPR043502">
    <property type="entry name" value="DNA/RNA_pol_sf"/>
</dbReference>